<dbReference type="Proteomes" id="UP000182517">
    <property type="component" value="Chromosome"/>
</dbReference>
<keyword evidence="2" id="KW-1003">Cell membrane</keyword>
<dbReference type="InterPro" id="IPR036938">
    <property type="entry name" value="PAP2/HPO_sf"/>
</dbReference>
<feature type="transmembrane region" description="Helical" evidence="7">
    <location>
        <begin position="58"/>
        <end position="77"/>
    </location>
</feature>
<evidence type="ECO:0000313" key="9">
    <source>
        <dbReference type="EMBL" id="APG29139.1"/>
    </source>
</evidence>
<dbReference type="GO" id="GO:0016787">
    <property type="term" value="F:hydrolase activity"/>
    <property type="evidence" value="ECO:0007669"/>
    <property type="project" value="UniProtKB-KW"/>
</dbReference>
<feature type="domain" description="Phosphatidic acid phosphatase type 2/haloperoxidase" evidence="8">
    <location>
        <begin position="58"/>
        <end position="168"/>
    </location>
</feature>
<dbReference type="CDD" id="cd01610">
    <property type="entry name" value="PAP2_like"/>
    <property type="match status" value="1"/>
</dbReference>
<keyword evidence="5 7" id="KW-1133">Transmembrane helix</keyword>
<dbReference type="SMART" id="SM00014">
    <property type="entry name" value="acidPPc"/>
    <property type="match status" value="1"/>
</dbReference>
<keyword evidence="4" id="KW-0378">Hydrolase</keyword>
<organism evidence="9 10">
    <name type="scientific">Syntrophotalea acetylenivorans</name>
    <dbReference type="NCBI Taxonomy" id="1842532"/>
    <lineage>
        <taxon>Bacteria</taxon>
        <taxon>Pseudomonadati</taxon>
        <taxon>Thermodesulfobacteriota</taxon>
        <taxon>Desulfuromonadia</taxon>
        <taxon>Desulfuromonadales</taxon>
        <taxon>Syntrophotaleaceae</taxon>
        <taxon>Syntrophotalea</taxon>
    </lineage>
</organism>
<dbReference type="STRING" id="1842532.A7E78_13060"/>
<evidence type="ECO:0000259" key="8">
    <source>
        <dbReference type="SMART" id="SM00014"/>
    </source>
</evidence>
<evidence type="ECO:0000256" key="1">
    <source>
        <dbReference type="ARBA" id="ARBA00004651"/>
    </source>
</evidence>
<keyword evidence="6 7" id="KW-0472">Membrane</keyword>
<dbReference type="PANTHER" id="PTHR14969:SF62">
    <property type="entry name" value="DECAPRENYLPHOSPHORYL-5-PHOSPHORIBOSE PHOSPHATASE RV3807C-RELATED"/>
    <property type="match status" value="1"/>
</dbReference>
<dbReference type="GO" id="GO:0005886">
    <property type="term" value="C:plasma membrane"/>
    <property type="evidence" value="ECO:0007669"/>
    <property type="project" value="UniProtKB-SubCell"/>
</dbReference>
<evidence type="ECO:0000256" key="5">
    <source>
        <dbReference type="ARBA" id="ARBA00022989"/>
    </source>
</evidence>
<dbReference type="AlphaFoldDB" id="A0A1L3GT92"/>
<evidence type="ECO:0000256" key="7">
    <source>
        <dbReference type="SAM" id="Phobius"/>
    </source>
</evidence>
<dbReference type="KEGG" id="pef:A7E78_13060"/>
<dbReference type="SUPFAM" id="SSF48317">
    <property type="entry name" value="Acid phosphatase/Vanadium-dependent haloperoxidase"/>
    <property type="match status" value="1"/>
</dbReference>
<evidence type="ECO:0000256" key="6">
    <source>
        <dbReference type="ARBA" id="ARBA00023136"/>
    </source>
</evidence>
<evidence type="ECO:0000313" key="10">
    <source>
        <dbReference type="Proteomes" id="UP000182517"/>
    </source>
</evidence>
<dbReference type="Gene3D" id="1.20.144.10">
    <property type="entry name" value="Phosphatidic acid phosphatase type 2/haloperoxidase"/>
    <property type="match status" value="1"/>
</dbReference>
<evidence type="ECO:0000256" key="2">
    <source>
        <dbReference type="ARBA" id="ARBA00022475"/>
    </source>
</evidence>
<comment type="subcellular location">
    <subcellularLocation>
        <location evidence="1">Cell membrane</location>
        <topology evidence="1">Multi-pass membrane protein</topology>
    </subcellularLocation>
</comment>
<dbReference type="Pfam" id="PF01569">
    <property type="entry name" value="PAP2"/>
    <property type="match status" value="1"/>
</dbReference>
<proteinExistence type="predicted"/>
<feature type="transmembrane region" description="Helical" evidence="7">
    <location>
        <begin position="153"/>
        <end position="175"/>
    </location>
</feature>
<dbReference type="InterPro" id="IPR000326">
    <property type="entry name" value="PAP2/HPO"/>
</dbReference>
<keyword evidence="10" id="KW-1185">Reference proteome</keyword>
<accession>A0A1L3GT92</accession>
<dbReference type="EMBL" id="CP015519">
    <property type="protein sequence ID" value="APG29139.1"/>
    <property type="molecule type" value="Genomic_DNA"/>
</dbReference>
<name>A0A1L3GT92_9BACT</name>
<reference evidence="9 10" key="1">
    <citation type="journal article" date="2017" name="Genome Announc.">
        <title>Complete Genome Sequences of Two Acetylene-Fermenting Pelobacter acetylenicus Strains.</title>
        <authorList>
            <person name="Sutton J.M."/>
            <person name="Baesman S.M."/>
            <person name="Fierst J.L."/>
            <person name="Poret-Peterson A.T."/>
            <person name="Oremland R.S."/>
            <person name="Dunlap D.S."/>
            <person name="Akob D.M."/>
        </authorList>
    </citation>
    <scope>NUCLEOTIDE SEQUENCE [LARGE SCALE GENOMIC DNA]</scope>
    <source>
        <strain evidence="9 10">SFB93</strain>
    </source>
</reference>
<gene>
    <name evidence="9" type="ORF">A7E78_13060</name>
</gene>
<evidence type="ECO:0000256" key="4">
    <source>
        <dbReference type="ARBA" id="ARBA00022801"/>
    </source>
</evidence>
<dbReference type="PANTHER" id="PTHR14969">
    <property type="entry name" value="SPHINGOSINE-1-PHOSPHATE PHOSPHOHYDROLASE"/>
    <property type="match status" value="1"/>
</dbReference>
<keyword evidence="3 7" id="KW-0812">Transmembrane</keyword>
<evidence type="ECO:0000256" key="3">
    <source>
        <dbReference type="ARBA" id="ARBA00022692"/>
    </source>
</evidence>
<sequence length="176" mass="19143">MSYRLNYIEAVVLRSLSRWRKVRLLTFGFSMCSRLGDGPLWAAVAVTLLLFGQSRERLAVATAAMVVVLAIAAFSSLKKLVRRRRPFEFLADLSCLVQPPDRYSFPSGHTMTAFSLYGTFATMLPGSGWFFCPAALLIGLSRIFLGAHYPSDVIVGGLLGAGLGHTVALGALWLLG</sequence>
<protein>
    <recommendedName>
        <fullName evidence="8">Phosphatidic acid phosphatase type 2/haloperoxidase domain-containing protein</fullName>
    </recommendedName>
</protein>